<keyword evidence="4" id="KW-0106">Calcium</keyword>
<evidence type="ECO:0000256" key="4">
    <source>
        <dbReference type="RuleBase" id="RU003540"/>
    </source>
</evidence>
<evidence type="ECO:0000256" key="3">
    <source>
        <dbReference type="ARBA" id="ARBA00023216"/>
    </source>
</evidence>
<dbReference type="GO" id="GO:0005509">
    <property type="term" value="F:calcium ion binding"/>
    <property type="evidence" value="ECO:0007669"/>
    <property type="project" value="InterPro"/>
</dbReference>
<dbReference type="PANTHER" id="PTHR10502">
    <property type="entry name" value="ANNEXIN"/>
    <property type="match status" value="1"/>
</dbReference>
<evidence type="ECO:0000313" key="5">
    <source>
        <dbReference type="EMBL" id="KAI1709710.1"/>
    </source>
</evidence>
<dbReference type="GO" id="GO:0005634">
    <property type="term" value="C:nucleus"/>
    <property type="evidence" value="ECO:0007669"/>
    <property type="project" value="TreeGrafter"/>
</dbReference>
<keyword evidence="3 4" id="KW-0041">Annexin</keyword>
<dbReference type="Proteomes" id="UP001201812">
    <property type="component" value="Unassembled WGS sequence"/>
</dbReference>
<dbReference type="GO" id="GO:0005886">
    <property type="term" value="C:plasma membrane"/>
    <property type="evidence" value="ECO:0007669"/>
    <property type="project" value="TreeGrafter"/>
</dbReference>
<dbReference type="GO" id="GO:0001786">
    <property type="term" value="F:phosphatidylserine binding"/>
    <property type="evidence" value="ECO:0007669"/>
    <property type="project" value="TreeGrafter"/>
</dbReference>
<dbReference type="GO" id="GO:0005544">
    <property type="term" value="F:calcium-dependent phospholipid binding"/>
    <property type="evidence" value="ECO:0007669"/>
    <property type="project" value="UniProtKB-KW"/>
</dbReference>
<dbReference type="GO" id="GO:0012506">
    <property type="term" value="C:vesicle membrane"/>
    <property type="evidence" value="ECO:0007669"/>
    <property type="project" value="TreeGrafter"/>
</dbReference>
<name>A0AAD4R1H3_9BILA</name>
<sequence length="345" mass="39522">MTSLTDLSISALWQRAFLMVQAQMLHWCGPTIKHCLYFNAKLDAEILRKAMEGFGCDKDTIVQVLCARSNAQRQQIAREFKVLYKKDIKKELKSELSGAFEELILALMETPVHFICHQLRKAMKGVGTRENVLVEVLISHSNEEIKEIKHEYYRLFDKKLDKDIIGETSGEFQRLLVCLLSAGRDETRHTDNYKAESDARLLYEAWKKKCAITEEVDFIKMLTTQNFDQIRLLFFKYNQIAGHPIESAIETQFRGGDTRDALLALARRIRNRTAYFAGQLDKYTEGILGTRDTDLIRVIVSRSEIDLVDIKMEFNRLQGVPLERALGDSCSGAYKDALIALVKGN</sequence>
<evidence type="ECO:0000256" key="1">
    <source>
        <dbReference type="ARBA" id="ARBA00007831"/>
    </source>
</evidence>
<dbReference type="InterPro" id="IPR018252">
    <property type="entry name" value="Annexin_repeat_CS"/>
</dbReference>
<dbReference type="FunFam" id="1.10.220.10:FF:000004">
    <property type="entry name" value="Annexin"/>
    <property type="match status" value="1"/>
</dbReference>
<protein>
    <recommendedName>
        <fullName evidence="4">Annexin</fullName>
    </recommendedName>
</protein>
<dbReference type="SUPFAM" id="SSF47874">
    <property type="entry name" value="Annexin"/>
    <property type="match status" value="1"/>
</dbReference>
<dbReference type="InterPro" id="IPR037104">
    <property type="entry name" value="Annexin_sf"/>
</dbReference>
<reference evidence="5" key="1">
    <citation type="submission" date="2022-01" db="EMBL/GenBank/DDBJ databases">
        <title>Genome Sequence Resource for Two Populations of Ditylenchus destructor, the Migratory Endoparasitic Phytonematode.</title>
        <authorList>
            <person name="Zhang H."/>
            <person name="Lin R."/>
            <person name="Xie B."/>
        </authorList>
    </citation>
    <scope>NUCLEOTIDE SEQUENCE</scope>
    <source>
        <strain evidence="5">BazhouSP</strain>
    </source>
</reference>
<dbReference type="PANTHER" id="PTHR10502:SF102">
    <property type="entry name" value="ANNEXIN B11"/>
    <property type="match status" value="1"/>
</dbReference>
<keyword evidence="4" id="KW-0111">Calcium/phospholipid-binding</keyword>
<accession>A0AAD4R1H3</accession>
<dbReference type="Pfam" id="PF00191">
    <property type="entry name" value="Annexin"/>
    <property type="match status" value="4"/>
</dbReference>
<dbReference type="EMBL" id="JAKKPZ010000029">
    <property type="protein sequence ID" value="KAI1709710.1"/>
    <property type="molecule type" value="Genomic_DNA"/>
</dbReference>
<dbReference type="PROSITE" id="PS00223">
    <property type="entry name" value="ANNEXIN_1"/>
    <property type="match status" value="1"/>
</dbReference>
<evidence type="ECO:0000256" key="2">
    <source>
        <dbReference type="ARBA" id="ARBA00022737"/>
    </source>
</evidence>
<dbReference type="PROSITE" id="PS51897">
    <property type="entry name" value="ANNEXIN_2"/>
    <property type="match status" value="4"/>
</dbReference>
<dbReference type="PRINTS" id="PR00196">
    <property type="entry name" value="ANNEXIN"/>
</dbReference>
<comment type="domain">
    <text evidence="4">A pair of annexin repeats may form one binding site for calcium and phospholipid.</text>
</comment>
<proteinExistence type="inferred from homology"/>
<dbReference type="FunFam" id="1.10.220.10:FF:000003">
    <property type="entry name" value="Annexin"/>
    <property type="match status" value="1"/>
</dbReference>
<dbReference type="GO" id="GO:0005737">
    <property type="term" value="C:cytoplasm"/>
    <property type="evidence" value="ECO:0007669"/>
    <property type="project" value="TreeGrafter"/>
</dbReference>
<comment type="caution">
    <text evidence="5">The sequence shown here is derived from an EMBL/GenBank/DDBJ whole genome shotgun (WGS) entry which is preliminary data.</text>
</comment>
<dbReference type="AlphaFoldDB" id="A0AAD4R1H3"/>
<keyword evidence="6" id="KW-1185">Reference proteome</keyword>
<dbReference type="SMART" id="SM00335">
    <property type="entry name" value="ANX"/>
    <property type="match status" value="4"/>
</dbReference>
<keyword evidence="2 4" id="KW-0677">Repeat</keyword>
<dbReference type="Gene3D" id="1.10.220.10">
    <property type="entry name" value="Annexin"/>
    <property type="match status" value="4"/>
</dbReference>
<gene>
    <name evidence="5" type="ORF">DdX_11101</name>
</gene>
<evidence type="ECO:0000313" key="6">
    <source>
        <dbReference type="Proteomes" id="UP001201812"/>
    </source>
</evidence>
<comment type="similarity">
    <text evidence="1 4">Belongs to the annexin family.</text>
</comment>
<dbReference type="InterPro" id="IPR018502">
    <property type="entry name" value="Annexin_repeat"/>
</dbReference>
<dbReference type="InterPro" id="IPR001464">
    <property type="entry name" value="Annexin"/>
</dbReference>
<organism evidence="5 6">
    <name type="scientific">Ditylenchus destructor</name>
    <dbReference type="NCBI Taxonomy" id="166010"/>
    <lineage>
        <taxon>Eukaryota</taxon>
        <taxon>Metazoa</taxon>
        <taxon>Ecdysozoa</taxon>
        <taxon>Nematoda</taxon>
        <taxon>Chromadorea</taxon>
        <taxon>Rhabditida</taxon>
        <taxon>Tylenchina</taxon>
        <taxon>Tylenchomorpha</taxon>
        <taxon>Sphaerularioidea</taxon>
        <taxon>Anguinidae</taxon>
        <taxon>Anguininae</taxon>
        <taxon>Ditylenchus</taxon>
    </lineage>
</organism>
<dbReference type="FunFam" id="1.10.220.10:FF:000001">
    <property type="entry name" value="Annexin"/>
    <property type="match status" value="1"/>
</dbReference>